<protein>
    <submittedName>
        <fullName evidence="1">Uncharacterized protein</fullName>
    </submittedName>
</protein>
<dbReference type="AlphaFoldDB" id="A0A1J0A3B4"/>
<dbReference type="EMBL" id="CP017267">
    <property type="protein sequence ID" value="APB30422.1"/>
    <property type="molecule type" value="Genomic_DNA"/>
</dbReference>
<evidence type="ECO:0000313" key="1">
    <source>
        <dbReference type="EMBL" id="APB30422.1"/>
    </source>
</evidence>
<keyword evidence="2" id="KW-1185">Reference proteome</keyword>
<proteinExistence type="predicted"/>
<dbReference type="OrthoDB" id="9937699at2"/>
<organism evidence="1 2">
    <name type="scientific">Vagococcus teuberi</name>
    <dbReference type="NCBI Taxonomy" id="519472"/>
    <lineage>
        <taxon>Bacteria</taxon>
        <taxon>Bacillati</taxon>
        <taxon>Bacillota</taxon>
        <taxon>Bacilli</taxon>
        <taxon>Lactobacillales</taxon>
        <taxon>Enterococcaceae</taxon>
        <taxon>Vagococcus</taxon>
    </lineage>
</organism>
<name>A0A1J0A3B4_9ENTE</name>
<evidence type="ECO:0000313" key="2">
    <source>
        <dbReference type="Proteomes" id="UP000191200"/>
    </source>
</evidence>
<sequence>MTPDNGLTEDPTAPDIDLVVKPSTPENELVSSTINKPIVSETIQTIVVLTATTTPSTASELPQTSKTTSKMTASLIGLGLLGSSAIIRRHSINVR</sequence>
<gene>
    <name evidence="1" type="ORF">BHY08_00295</name>
</gene>
<dbReference type="Proteomes" id="UP000191200">
    <property type="component" value="Chromosome"/>
</dbReference>
<dbReference type="KEGG" id="vte:BHY08_00295"/>
<dbReference type="NCBIfam" id="TIGR01167">
    <property type="entry name" value="LPXTG_anchor"/>
    <property type="match status" value="1"/>
</dbReference>
<reference evidence="1 2" key="1">
    <citation type="submission" date="2016-09" db="EMBL/GenBank/DDBJ databases">
        <title>Vagococcus teuberi sp. nov., isolated from the Malian artisanal sour milk fene.</title>
        <authorList>
            <person name="Wullschleger S."/>
            <person name="Seifert C."/>
            <person name="Baumgartner S."/>
            <person name="Lacroix C."/>
            <person name="Bonfoh B."/>
            <person name="Stevens M.J."/>
            <person name="Meile L."/>
        </authorList>
    </citation>
    <scope>NUCLEOTIDE SEQUENCE [LARGE SCALE GENOMIC DNA]</scope>
    <source>
        <strain evidence="1 2">DSM 21459</strain>
    </source>
</reference>
<accession>A0A1J0A3B4</accession>
<dbReference type="RefSeq" id="WP_071455985.1">
    <property type="nucleotide sequence ID" value="NZ_CP017267.1"/>
</dbReference>